<dbReference type="PRINTS" id="PR01900">
    <property type="entry name" value="YIDCPROTEIN"/>
</dbReference>
<comment type="function">
    <text evidence="13">Required for the insertion and/or proper folding and/or complex formation of integral membrane proteins into the membrane. Involved in integration of membrane proteins that insert both dependently and independently of the Sec translocase complex, as well as at least some lipoproteins. Aids folding of multispanning membrane proteins.</text>
</comment>
<dbReference type="AlphaFoldDB" id="A0A5C6U5Z4"/>
<dbReference type="CDD" id="cd19961">
    <property type="entry name" value="EcYidC-like_peri"/>
    <property type="match status" value="1"/>
</dbReference>
<keyword evidence="5 13" id="KW-1003">Cell membrane</keyword>
<keyword evidence="8 13" id="KW-1133">Transmembrane helix</keyword>
<comment type="subunit">
    <text evidence="13">Interacts with the Sec translocase complex via SecD. Specifically interacts with transmembrane segments of nascent integral membrane proteins during membrane integration.</text>
</comment>
<dbReference type="Gene3D" id="2.70.98.90">
    <property type="match status" value="1"/>
</dbReference>
<evidence type="ECO:0000256" key="3">
    <source>
        <dbReference type="ARBA" id="ARBA00015325"/>
    </source>
</evidence>
<proteinExistence type="inferred from homology"/>
<keyword evidence="9 13" id="KW-0472">Membrane</keyword>
<dbReference type="RefSeq" id="WP_147123589.1">
    <property type="nucleotide sequence ID" value="NZ_VOPY01000003.1"/>
</dbReference>
<evidence type="ECO:0000259" key="15">
    <source>
        <dbReference type="Pfam" id="PF02096"/>
    </source>
</evidence>
<reference evidence="17 18" key="1">
    <citation type="submission" date="2019-08" db="EMBL/GenBank/DDBJ databases">
        <title>Sphingorhabdus soil sp. nov., isolated from arctic soil.</title>
        <authorList>
            <person name="Liu Y."/>
        </authorList>
    </citation>
    <scope>NUCLEOTIDE SEQUENCE [LARGE SCALE GENOMIC DNA]</scope>
    <source>
        <strain evidence="17 18">D-2Q-5-6</strain>
    </source>
</reference>
<comment type="subcellular location">
    <subcellularLocation>
        <location evidence="1">Cell inner membrane</location>
        <topology evidence="1">Multi-pass membrane protein</topology>
    </subcellularLocation>
    <subcellularLocation>
        <location evidence="13">Cell membrane</location>
        <topology evidence="13">Multi-pass membrane protein</topology>
    </subcellularLocation>
</comment>
<evidence type="ECO:0000313" key="18">
    <source>
        <dbReference type="Proteomes" id="UP000321129"/>
    </source>
</evidence>
<evidence type="ECO:0000256" key="13">
    <source>
        <dbReference type="HAMAP-Rule" id="MF_01810"/>
    </source>
</evidence>
<evidence type="ECO:0000256" key="4">
    <source>
        <dbReference type="ARBA" id="ARBA00022448"/>
    </source>
</evidence>
<gene>
    <name evidence="13 17" type="primary">yidC</name>
    <name evidence="17" type="ORF">FSZ31_11830</name>
</gene>
<evidence type="ECO:0000256" key="11">
    <source>
        <dbReference type="ARBA" id="ARBA00033245"/>
    </source>
</evidence>
<feature type="region of interest" description="Disordered" evidence="14">
    <location>
        <begin position="35"/>
        <end position="59"/>
    </location>
</feature>
<evidence type="ECO:0000256" key="2">
    <source>
        <dbReference type="ARBA" id="ARBA00010527"/>
    </source>
</evidence>
<feature type="compositionally biased region" description="Low complexity" evidence="14">
    <location>
        <begin position="46"/>
        <end position="59"/>
    </location>
</feature>
<keyword evidence="10 13" id="KW-0143">Chaperone</keyword>
<evidence type="ECO:0000256" key="5">
    <source>
        <dbReference type="ARBA" id="ARBA00022475"/>
    </source>
</evidence>
<feature type="domain" description="Membrane insertase YidC/Oxa/ALB C-terminal" evidence="15">
    <location>
        <begin position="360"/>
        <end position="556"/>
    </location>
</feature>
<comment type="caution">
    <text evidence="17">The sequence shown here is derived from an EMBL/GenBank/DDBJ whole genome shotgun (WGS) entry which is preliminary data.</text>
</comment>
<dbReference type="NCBIfam" id="TIGR03593">
    <property type="entry name" value="yidC_nterm"/>
    <property type="match status" value="1"/>
</dbReference>
<dbReference type="PANTHER" id="PTHR12428:SF65">
    <property type="entry name" value="CYTOCHROME C OXIDASE ASSEMBLY PROTEIN COX18, MITOCHONDRIAL"/>
    <property type="match status" value="1"/>
</dbReference>
<evidence type="ECO:0000256" key="1">
    <source>
        <dbReference type="ARBA" id="ARBA00004429"/>
    </source>
</evidence>
<accession>A0A5C6U5Z4</accession>
<dbReference type="PRINTS" id="PR00701">
    <property type="entry name" value="60KDINNERMP"/>
</dbReference>
<name>A0A5C6U5Z4_9SPHN</name>
<dbReference type="OrthoDB" id="9780552at2"/>
<dbReference type="GO" id="GO:0005886">
    <property type="term" value="C:plasma membrane"/>
    <property type="evidence" value="ECO:0007669"/>
    <property type="project" value="UniProtKB-SubCell"/>
</dbReference>
<evidence type="ECO:0000256" key="12">
    <source>
        <dbReference type="ARBA" id="ARBA00033342"/>
    </source>
</evidence>
<dbReference type="EMBL" id="VOPY01000003">
    <property type="protein sequence ID" value="TXC68353.1"/>
    <property type="molecule type" value="Genomic_DNA"/>
</dbReference>
<evidence type="ECO:0000256" key="7">
    <source>
        <dbReference type="ARBA" id="ARBA00022927"/>
    </source>
</evidence>
<dbReference type="InterPro" id="IPR001708">
    <property type="entry name" value="YidC/ALB3/OXA1/COX18"/>
</dbReference>
<dbReference type="HAMAP" id="MF_01810">
    <property type="entry name" value="YidC_type1"/>
    <property type="match status" value="1"/>
</dbReference>
<evidence type="ECO:0000256" key="8">
    <source>
        <dbReference type="ARBA" id="ARBA00022989"/>
    </source>
</evidence>
<dbReference type="InterPro" id="IPR028055">
    <property type="entry name" value="YidC/Oxa/ALB_C"/>
</dbReference>
<evidence type="ECO:0000256" key="6">
    <source>
        <dbReference type="ARBA" id="ARBA00022692"/>
    </source>
</evidence>
<evidence type="ECO:0000259" key="16">
    <source>
        <dbReference type="Pfam" id="PF14849"/>
    </source>
</evidence>
<evidence type="ECO:0000256" key="14">
    <source>
        <dbReference type="SAM" id="MobiDB-lite"/>
    </source>
</evidence>
<feature type="transmembrane region" description="Helical" evidence="13">
    <location>
        <begin position="485"/>
        <end position="506"/>
    </location>
</feature>
<dbReference type="PANTHER" id="PTHR12428">
    <property type="entry name" value="OXA1"/>
    <property type="match status" value="1"/>
</dbReference>
<dbReference type="GO" id="GO:0032977">
    <property type="term" value="F:membrane insertase activity"/>
    <property type="evidence" value="ECO:0007669"/>
    <property type="project" value="InterPro"/>
</dbReference>
<dbReference type="InterPro" id="IPR047196">
    <property type="entry name" value="YidC_ALB_C"/>
</dbReference>
<dbReference type="InterPro" id="IPR038221">
    <property type="entry name" value="YidC_periplasmic_sf"/>
</dbReference>
<dbReference type="InterPro" id="IPR028053">
    <property type="entry name" value="Membr_insert_YidC_N"/>
</dbReference>
<evidence type="ECO:0000313" key="17">
    <source>
        <dbReference type="EMBL" id="TXC68353.1"/>
    </source>
</evidence>
<evidence type="ECO:0000256" key="9">
    <source>
        <dbReference type="ARBA" id="ARBA00023136"/>
    </source>
</evidence>
<dbReference type="Pfam" id="PF14849">
    <property type="entry name" value="YidC_periplas"/>
    <property type="match status" value="1"/>
</dbReference>
<keyword evidence="6 13" id="KW-0812">Transmembrane</keyword>
<evidence type="ECO:0000256" key="10">
    <source>
        <dbReference type="ARBA" id="ARBA00023186"/>
    </source>
</evidence>
<keyword evidence="18" id="KW-1185">Reference proteome</keyword>
<dbReference type="GO" id="GO:0015031">
    <property type="term" value="P:protein transport"/>
    <property type="evidence" value="ECO:0007669"/>
    <property type="project" value="UniProtKB-KW"/>
</dbReference>
<dbReference type="GO" id="GO:0051205">
    <property type="term" value="P:protein insertion into membrane"/>
    <property type="evidence" value="ECO:0007669"/>
    <property type="project" value="TreeGrafter"/>
</dbReference>
<protein>
    <recommendedName>
        <fullName evidence="3 13">Membrane protein insertase YidC</fullName>
    </recommendedName>
    <alternativeName>
        <fullName evidence="12 13">Foldase YidC</fullName>
    </alternativeName>
    <alternativeName>
        <fullName evidence="11 13">Membrane integrase YidC</fullName>
    </alternativeName>
    <alternativeName>
        <fullName evidence="13">Membrane protein YidC</fullName>
    </alternativeName>
</protein>
<dbReference type="Proteomes" id="UP000321129">
    <property type="component" value="Unassembled WGS sequence"/>
</dbReference>
<feature type="transmembrane region" description="Helical" evidence="13">
    <location>
        <begin position="518"/>
        <end position="542"/>
    </location>
</feature>
<feature type="domain" description="Membrane insertase YidC N-terminal" evidence="16">
    <location>
        <begin position="74"/>
        <end position="349"/>
    </location>
</feature>
<dbReference type="InterPro" id="IPR019998">
    <property type="entry name" value="Membr_insert_YidC"/>
</dbReference>
<keyword evidence="7 13" id="KW-0653">Protein transport</keyword>
<organism evidence="17 18">
    <name type="scientific">Flavisphingopyxis soli</name>
    <dbReference type="NCBI Taxonomy" id="2601267"/>
    <lineage>
        <taxon>Bacteria</taxon>
        <taxon>Pseudomonadati</taxon>
        <taxon>Pseudomonadota</taxon>
        <taxon>Alphaproteobacteria</taxon>
        <taxon>Sphingomonadales</taxon>
        <taxon>Sphingopyxidaceae</taxon>
        <taxon>Flavisphingopyxis</taxon>
    </lineage>
</organism>
<keyword evidence="4 13" id="KW-0813">Transport</keyword>
<feature type="transmembrane region" description="Helical" evidence="13">
    <location>
        <begin position="423"/>
        <end position="443"/>
    </location>
</feature>
<dbReference type="NCBIfam" id="TIGR03592">
    <property type="entry name" value="yidC_oxa1_cterm"/>
    <property type="match status" value="1"/>
</dbReference>
<comment type="similarity">
    <text evidence="2 13">Belongs to the OXA1/ALB3/YidC family. Type 1 subfamily.</text>
</comment>
<dbReference type="Pfam" id="PF02096">
    <property type="entry name" value="60KD_IMP"/>
    <property type="match status" value="1"/>
</dbReference>
<sequence>MDDKRNMVLAVVFAGLILLGWPYVANHFFPTATPPSTQISGGKQTALPAPEADPAADSPKAIRDRAVVIAETPRIPIQTPRMTGSINLKGARIDDVVLTGYKETIAPDSPPIHLFSPAGTKNAYYAGLGWTGQGLNAPDTNTVWKASGAKLTPETPVTLFHDNDQGQTFTIELSIDKNYMISAKQTVTNRGTSSVGVAPYALVNRIGAPTDKSTWTNHSGPMGVIDDAADYKWNYKDLAEQMGTPETRATTGGWVGFTDKYWLSAVIPDQKTRVDATLRAAKGDLFQANWAAKQEVLAPGKSLTTTSRIFAGAKETSLLEDYADSGIVKFDRAIDWGWFRWFEKPIFYLLDWLFKLFGNFGVAIIALTFIIRGLMFPIAQKGFRSMAQMRVVQPKMKAIQDKHKDDKPRMQQEIMELYKREKVNPMAGCLPIFLQIPVFYALYKVLMLTIEMRHQPFFGWLKDLSAPDPLHVLNLFGLLPYQVPGFLGIGVLAILLGASMWLQFRLNPQPMDDVQKQIFGFMPWVLMFVMAPFAAGLLLYWITSNVLTIAQQKFLYSRYPGLKAEPKTADAK</sequence>
<feature type="transmembrane region" description="Helical" evidence="13">
    <location>
        <begin position="352"/>
        <end position="375"/>
    </location>
</feature>
<dbReference type="NCBIfam" id="NF002353">
    <property type="entry name" value="PRK01318.1-4"/>
    <property type="match status" value="1"/>
</dbReference>
<dbReference type="CDD" id="cd20070">
    <property type="entry name" value="5TM_YidC_Alb3"/>
    <property type="match status" value="1"/>
</dbReference>